<proteinExistence type="predicted"/>
<keyword evidence="1" id="KW-0732">Signal</keyword>
<accession>S2DVQ7</accession>
<dbReference type="eggNOG" id="COG2062">
    <property type="taxonomic scope" value="Bacteria"/>
</dbReference>
<dbReference type="InterPro" id="IPR029033">
    <property type="entry name" value="His_PPase_superfam"/>
</dbReference>
<dbReference type="Proteomes" id="UP000006073">
    <property type="component" value="Unassembled WGS sequence"/>
</dbReference>
<evidence type="ECO:0000313" key="2">
    <source>
        <dbReference type="EMBL" id="EOZ96141.1"/>
    </source>
</evidence>
<sequence>MKKLIVNFWLIPVFLIALVFSACDPRADESPTDFRITSPEFENGFLVIQRAAEGPTVFQIETNHPVEFSNRYNEDNFQVDPSGEITLTPPQTTNDIFWVEVVISDSEKKILPVVFANRPEQYKNVINSLVNFQNHNDELVLFFRHMIADVGADMEDSEVEDWWKSCESSDARQLSESGKNQAKLIGNTFKKLNIPVGEAISSEMCRAFQSLEYMELGMPIQKYGLINHASCNNLENIFPEVMDLVPDYMNPEEILLVAGHSNLLMGNPFEGQFSFFRMGDGFLLKKGNQGELELLGGVPFDIWRSILYSDFL</sequence>
<name>S2DVQ7_INDAL</name>
<dbReference type="AlphaFoldDB" id="S2DVQ7"/>
<dbReference type="Gene3D" id="3.40.50.1240">
    <property type="entry name" value="Phosphoglycerate mutase-like"/>
    <property type="match status" value="1"/>
</dbReference>
<dbReference type="RefSeq" id="WP_009036122.1">
    <property type="nucleotide sequence ID" value="NZ_ALWO02000036.1"/>
</dbReference>
<dbReference type="SUPFAM" id="SSF53254">
    <property type="entry name" value="Phosphoglycerate mutase-like"/>
    <property type="match status" value="1"/>
</dbReference>
<organism evidence="2 3">
    <name type="scientific">Indibacter alkaliphilus (strain CCUG 57479 / KCTC 22604 / LW1)</name>
    <dbReference type="NCBI Taxonomy" id="1189612"/>
    <lineage>
        <taxon>Bacteria</taxon>
        <taxon>Pseudomonadati</taxon>
        <taxon>Bacteroidota</taxon>
        <taxon>Cytophagia</taxon>
        <taxon>Cytophagales</taxon>
        <taxon>Cyclobacteriaceae</taxon>
    </lineage>
</organism>
<keyword evidence="3" id="KW-1185">Reference proteome</keyword>
<gene>
    <name evidence="2" type="ORF">A33Q_2734</name>
</gene>
<reference evidence="2 3" key="1">
    <citation type="journal article" date="2013" name="Genome Announc.">
        <title>Draft Genome Sequence of Indibacter alkaliphilus Strain LW1T, Isolated from Lonar Lake, a Haloalkaline Lake in the Buldana District of Maharashtra, India.</title>
        <authorList>
            <person name="Singh A."/>
            <person name="Kumar Jangir P."/>
            <person name="Sharma R."/>
            <person name="Singh A."/>
            <person name="Kumar Pinnaka A."/>
            <person name="Shivaji S."/>
        </authorList>
    </citation>
    <scope>NUCLEOTIDE SEQUENCE [LARGE SCALE GENOMIC DNA]</scope>
    <source>
        <strain evidence="3">CCUG 57479 / KCTC 22604 / LW1</strain>
    </source>
</reference>
<dbReference type="OrthoDB" id="837575at2"/>
<dbReference type="PROSITE" id="PS51257">
    <property type="entry name" value="PROKAR_LIPOPROTEIN"/>
    <property type="match status" value="1"/>
</dbReference>
<comment type="caution">
    <text evidence="2">The sequence shown here is derived from an EMBL/GenBank/DDBJ whole genome shotgun (WGS) entry which is preliminary data.</text>
</comment>
<evidence type="ECO:0000256" key="1">
    <source>
        <dbReference type="SAM" id="SignalP"/>
    </source>
</evidence>
<protein>
    <submittedName>
        <fullName evidence="2">Uncharacterized protein</fullName>
    </submittedName>
</protein>
<dbReference type="STRING" id="1189612.A33Q_2734"/>
<dbReference type="EMBL" id="ALWO02000036">
    <property type="protein sequence ID" value="EOZ96141.1"/>
    <property type="molecule type" value="Genomic_DNA"/>
</dbReference>
<feature type="signal peptide" evidence="1">
    <location>
        <begin position="1"/>
        <end position="22"/>
    </location>
</feature>
<feature type="chain" id="PRO_5004496197" evidence="1">
    <location>
        <begin position="23"/>
        <end position="312"/>
    </location>
</feature>
<evidence type="ECO:0000313" key="3">
    <source>
        <dbReference type="Proteomes" id="UP000006073"/>
    </source>
</evidence>